<accession>A0A0B7C4K2</accession>
<protein>
    <submittedName>
        <fullName evidence="2">Uncharacterized protein</fullName>
    </submittedName>
</protein>
<evidence type="ECO:0000256" key="1">
    <source>
        <dbReference type="SAM" id="MobiDB-lite"/>
    </source>
</evidence>
<feature type="non-terminal residue" evidence="2">
    <location>
        <position position="67"/>
    </location>
</feature>
<proteinExistence type="predicted"/>
<feature type="region of interest" description="Disordered" evidence="1">
    <location>
        <begin position="1"/>
        <end position="35"/>
    </location>
</feature>
<organism evidence="2">
    <name type="scientific">Arion vulgaris</name>
    <dbReference type="NCBI Taxonomy" id="1028688"/>
    <lineage>
        <taxon>Eukaryota</taxon>
        <taxon>Metazoa</taxon>
        <taxon>Spiralia</taxon>
        <taxon>Lophotrochozoa</taxon>
        <taxon>Mollusca</taxon>
        <taxon>Gastropoda</taxon>
        <taxon>Heterobranchia</taxon>
        <taxon>Euthyneura</taxon>
        <taxon>Panpulmonata</taxon>
        <taxon>Eupulmonata</taxon>
        <taxon>Stylommatophora</taxon>
        <taxon>Helicina</taxon>
        <taxon>Arionoidea</taxon>
        <taxon>Arionidae</taxon>
        <taxon>Arion</taxon>
    </lineage>
</organism>
<feature type="non-terminal residue" evidence="2">
    <location>
        <position position="1"/>
    </location>
</feature>
<gene>
    <name evidence="2" type="primary">ORF221514</name>
</gene>
<dbReference type="AlphaFoldDB" id="A0A0B7C4K2"/>
<dbReference type="EMBL" id="HACG01052670">
    <property type="protein sequence ID" value="CEK99541.1"/>
    <property type="molecule type" value="Transcribed_RNA"/>
</dbReference>
<evidence type="ECO:0000313" key="2">
    <source>
        <dbReference type="EMBL" id="CEK99541.1"/>
    </source>
</evidence>
<reference evidence="2" key="1">
    <citation type="submission" date="2014-12" db="EMBL/GenBank/DDBJ databases">
        <title>Insight into the proteome of Arion vulgaris.</title>
        <authorList>
            <person name="Aradska J."/>
            <person name="Bulat T."/>
            <person name="Smidak R."/>
            <person name="Sarate P."/>
            <person name="Gangsoo J."/>
            <person name="Sialana F."/>
            <person name="Bilban M."/>
            <person name="Lubec G."/>
        </authorList>
    </citation>
    <scope>NUCLEOTIDE SEQUENCE</scope>
    <source>
        <tissue evidence="2">Skin</tissue>
    </source>
</reference>
<name>A0A0B7C4K2_9EUPU</name>
<sequence>SSDLEDISSSKSAQMQHSIQVEGRSSGLSANDGEKNDVMLVINTIEVGGSTGRSKNVVLTTDSRHTV</sequence>